<dbReference type="SUPFAM" id="SSF56801">
    <property type="entry name" value="Acetyl-CoA synthetase-like"/>
    <property type="match status" value="1"/>
</dbReference>
<comment type="caution">
    <text evidence="2">The sequence shown here is derived from an EMBL/GenBank/DDBJ whole genome shotgun (WGS) entry which is preliminary data.</text>
</comment>
<protein>
    <recommendedName>
        <fullName evidence="1">AMP-binding enzyme C-terminal domain-containing protein</fullName>
    </recommendedName>
</protein>
<dbReference type="RefSeq" id="WP_344725590.1">
    <property type="nucleotide sequence ID" value="NZ_BAAAUS010000034.1"/>
</dbReference>
<evidence type="ECO:0000313" key="3">
    <source>
        <dbReference type="Proteomes" id="UP001597114"/>
    </source>
</evidence>
<dbReference type="EMBL" id="JBHUCO010000005">
    <property type="protein sequence ID" value="MFD1516705.1"/>
    <property type="molecule type" value="Genomic_DNA"/>
</dbReference>
<accession>A0ABW4ER85</accession>
<name>A0ABW4ER85_9PSEU</name>
<evidence type="ECO:0000259" key="1">
    <source>
        <dbReference type="Pfam" id="PF13193"/>
    </source>
</evidence>
<dbReference type="Proteomes" id="UP001597114">
    <property type="component" value="Unassembled WGS sequence"/>
</dbReference>
<dbReference type="InterPro" id="IPR045851">
    <property type="entry name" value="AMP-bd_C_sf"/>
</dbReference>
<dbReference type="InterPro" id="IPR025110">
    <property type="entry name" value="AMP-bd_C"/>
</dbReference>
<organism evidence="2 3">
    <name type="scientific">Pseudonocardia yunnanensis</name>
    <dbReference type="NCBI Taxonomy" id="58107"/>
    <lineage>
        <taxon>Bacteria</taxon>
        <taxon>Bacillati</taxon>
        <taxon>Actinomycetota</taxon>
        <taxon>Actinomycetes</taxon>
        <taxon>Pseudonocardiales</taxon>
        <taxon>Pseudonocardiaceae</taxon>
        <taxon>Pseudonocardia</taxon>
    </lineage>
</organism>
<evidence type="ECO:0000313" key="2">
    <source>
        <dbReference type="EMBL" id="MFD1516705.1"/>
    </source>
</evidence>
<reference evidence="3" key="1">
    <citation type="journal article" date="2019" name="Int. J. Syst. Evol. Microbiol.">
        <title>The Global Catalogue of Microorganisms (GCM) 10K type strain sequencing project: providing services to taxonomists for standard genome sequencing and annotation.</title>
        <authorList>
            <consortium name="The Broad Institute Genomics Platform"/>
            <consortium name="The Broad Institute Genome Sequencing Center for Infectious Disease"/>
            <person name="Wu L."/>
            <person name="Ma J."/>
        </authorList>
    </citation>
    <scope>NUCLEOTIDE SEQUENCE [LARGE SCALE GENOMIC DNA]</scope>
    <source>
        <strain evidence="3">CCM 7043</strain>
    </source>
</reference>
<proteinExistence type="predicted"/>
<dbReference type="Gene3D" id="3.30.300.30">
    <property type="match status" value="1"/>
</dbReference>
<dbReference type="Pfam" id="PF13193">
    <property type="entry name" value="AMP-binding_C"/>
    <property type="match status" value="1"/>
</dbReference>
<sequence>MRPPAAEELQGAVRARLAGYKVPKEVHVVDALPLSPVGKVLRRALRDPLWGRS</sequence>
<gene>
    <name evidence="2" type="ORF">ACFSJD_04350</name>
</gene>
<feature type="domain" description="AMP-binding enzyme C-terminal" evidence="1">
    <location>
        <begin position="5"/>
        <end position="39"/>
    </location>
</feature>
<keyword evidence="3" id="KW-1185">Reference proteome</keyword>